<dbReference type="Proteomes" id="UP000000311">
    <property type="component" value="Unassembled WGS sequence"/>
</dbReference>
<dbReference type="InParanoid" id="E2ARQ0"/>
<dbReference type="PROSITE" id="PS50297">
    <property type="entry name" value="ANK_REP_REGION"/>
    <property type="match status" value="2"/>
</dbReference>
<feature type="repeat" description="ANK" evidence="3">
    <location>
        <begin position="219"/>
        <end position="251"/>
    </location>
</feature>
<dbReference type="SMART" id="SM00248">
    <property type="entry name" value="ANK"/>
    <property type="match status" value="4"/>
</dbReference>
<reference evidence="4 5" key="1">
    <citation type="journal article" date="2010" name="Science">
        <title>Genomic comparison of the ants Camponotus floridanus and Harpegnathos saltator.</title>
        <authorList>
            <person name="Bonasio R."/>
            <person name="Zhang G."/>
            <person name="Ye C."/>
            <person name="Mutti N.S."/>
            <person name="Fang X."/>
            <person name="Qin N."/>
            <person name="Donahue G."/>
            <person name="Yang P."/>
            <person name="Li Q."/>
            <person name="Li C."/>
            <person name="Zhang P."/>
            <person name="Huang Z."/>
            <person name="Berger S.L."/>
            <person name="Reinberg D."/>
            <person name="Wang J."/>
            <person name="Liebig J."/>
        </authorList>
    </citation>
    <scope>NUCLEOTIDE SEQUENCE [LARGE SCALE GENOMIC DNA]</scope>
    <source>
        <strain evidence="5">C129</strain>
    </source>
</reference>
<accession>E2ARQ0</accession>
<dbReference type="InterPro" id="IPR036770">
    <property type="entry name" value="Ankyrin_rpt-contain_sf"/>
</dbReference>
<feature type="repeat" description="ANK" evidence="3">
    <location>
        <begin position="185"/>
        <end position="211"/>
    </location>
</feature>
<protein>
    <submittedName>
        <fullName evidence="4">Transient receptor potential channel pyrexia</fullName>
    </submittedName>
</protein>
<dbReference type="STRING" id="104421.E2ARQ0"/>
<evidence type="ECO:0000313" key="4">
    <source>
        <dbReference type="EMBL" id="EFN63912.1"/>
    </source>
</evidence>
<sequence>MNLMVGLAVWDIQEICRMADFKLLLLVHHAEIIEQCSQQCTIRIRPNDPREKCLPRELIQSLYRLAGEKKMRRGTFRGDASSPQNHVAKESKYVGFNRTYSNVGNQQQLDDLVVELKECSYDISIRIKEETILVDENRAAATMTPVQLLAEWPDTCLLISSWLGHVELVKALIEKGVPVSTKDNDGRTLLHLAACTASTKIVEELLKHDADSCEWDFEKKYTPLHCAAAAGCVDTVKCLIKSKADVDARRSPLYYAVLNNAVDCVETLLQAGACPDNSQVLLHHNHNLNINLVEK</sequence>
<dbReference type="Pfam" id="PF12796">
    <property type="entry name" value="Ank_2"/>
    <property type="match status" value="2"/>
</dbReference>
<organism evidence="5">
    <name type="scientific">Camponotus floridanus</name>
    <name type="common">Florida carpenter ant</name>
    <dbReference type="NCBI Taxonomy" id="104421"/>
    <lineage>
        <taxon>Eukaryota</taxon>
        <taxon>Metazoa</taxon>
        <taxon>Ecdysozoa</taxon>
        <taxon>Arthropoda</taxon>
        <taxon>Hexapoda</taxon>
        <taxon>Insecta</taxon>
        <taxon>Pterygota</taxon>
        <taxon>Neoptera</taxon>
        <taxon>Endopterygota</taxon>
        <taxon>Hymenoptera</taxon>
        <taxon>Apocrita</taxon>
        <taxon>Aculeata</taxon>
        <taxon>Formicoidea</taxon>
        <taxon>Formicidae</taxon>
        <taxon>Formicinae</taxon>
        <taxon>Camponotus</taxon>
    </lineage>
</organism>
<dbReference type="PANTHER" id="PTHR24198">
    <property type="entry name" value="ANKYRIN REPEAT AND PROTEIN KINASE DOMAIN-CONTAINING PROTEIN"/>
    <property type="match status" value="1"/>
</dbReference>
<proteinExistence type="predicted"/>
<evidence type="ECO:0000256" key="2">
    <source>
        <dbReference type="ARBA" id="ARBA00023043"/>
    </source>
</evidence>
<dbReference type="AlphaFoldDB" id="E2ARQ0"/>
<dbReference type="Gene3D" id="1.25.40.20">
    <property type="entry name" value="Ankyrin repeat-containing domain"/>
    <property type="match status" value="1"/>
</dbReference>
<keyword evidence="5" id="KW-1185">Reference proteome</keyword>
<keyword evidence="2 3" id="KW-0040">ANK repeat</keyword>
<dbReference type="SUPFAM" id="SSF48403">
    <property type="entry name" value="Ankyrin repeat"/>
    <property type="match status" value="1"/>
</dbReference>
<dbReference type="InterPro" id="IPR002110">
    <property type="entry name" value="Ankyrin_rpt"/>
</dbReference>
<dbReference type="EMBL" id="GL442157">
    <property type="protein sequence ID" value="EFN63912.1"/>
    <property type="molecule type" value="Genomic_DNA"/>
</dbReference>
<dbReference type="PROSITE" id="PS50088">
    <property type="entry name" value="ANK_REPEAT"/>
    <property type="match status" value="2"/>
</dbReference>
<evidence type="ECO:0000256" key="1">
    <source>
        <dbReference type="ARBA" id="ARBA00022737"/>
    </source>
</evidence>
<keyword evidence="1" id="KW-0677">Repeat</keyword>
<evidence type="ECO:0000313" key="5">
    <source>
        <dbReference type="Proteomes" id="UP000000311"/>
    </source>
</evidence>
<keyword evidence="4" id="KW-0675">Receptor</keyword>
<name>E2ARQ0_CAMFO</name>
<dbReference type="PANTHER" id="PTHR24198:SF165">
    <property type="entry name" value="ANKYRIN REPEAT-CONTAINING PROTEIN-RELATED"/>
    <property type="match status" value="1"/>
</dbReference>
<gene>
    <name evidence="4" type="ORF">EAG_15000</name>
</gene>
<dbReference type="OrthoDB" id="7464126at2759"/>
<evidence type="ECO:0000256" key="3">
    <source>
        <dbReference type="PROSITE-ProRule" id="PRU00023"/>
    </source>
</evidence>